<gene>
    <name evidence="1" type="ORF">LCOR_09009.1</name>
</gene>
<dbReference type="Proteomes" id="UP000027586">
    <property type="component" value="Unassembled WGS sequence"/>
</dbReference>
<dbReference type="VEuPathDB" id="FungiDB:LCOR_09009.1"/>
<organism evidence="1 2">
    <name type="scientific">Lichtheimia corymbifera JMRC:FSU:9682</name>
    <dbReference type="NCBI Taxonomy" id="1263082"/>
    <lineage>
        <taxon>Eukaryota</taxon>
        <taxon>Fungi</taxon>
        <taxon>Fungi incertae sedis</taxon>
        <taxon>Mucoromycota</taxon>
        <taxon>Mucoromycotina</taxon>
        <taxon>Mucoromycetes</taxon>
        <taxon>Mucorales</taxon>
        <taxon>Lichtheimiaceae</taxon>
        <taxon>Lichtheimia</taxon>
    </lineage>
</organism>
<dbReference type="AlphaFoldDB" id="A0A068S8I9"/>
<evidence type="ECO:0000313" key="2">
    <source>
        <dbReference type="Proteomes" id="UP000027586"/>
    </source>
</evidence>
<proteinExistence type="predicted"/>
<dbReference type="EMBL" id="CBTN010000053">
    <property type="protein sequence ID" value="CDH58132.1"/>
    <property type="molecule type" value="Genomic_DNA"/>
</dbReference>
<name>A0A068S8I9_9FUNG</name>
<reference evidence="1" key="1">
    <citation type="submission" date="2013-08" db="EMBL/GenBank/DDBJ databases">
        <title>Gene expansion shapes genome architecture in the human pathogen Lichtheimia corymbifera: an evolutionary genomics analysis in the ancient terrestrial Mucorales (Mucoromycotina).</title>
        <authorList>
            <person name="Schwartze V.U."/>
            <person name="Winter S."/>
            <person name="Shelest E."/>
            <person name="Marcet-Houben M."/>
            <person name="Horn F."/>
            <person name="Wehner S."/>
            <person name="Hoffmann K."/>
            <person name="Riege K."/>
            <person name="Sammeth M."/>
            <person name="Nowrousian M."/>
            <person name="Valiante V."/>
            <person name="Linde J."/>
            <person name="Jacobsen I.D."/>
            <person name="Marz M."/>
            <person name="Brakhage A.A."/>
            <person name="Gabaldon T."/>
            <person name="Bocker S."/>
            <person name="Voigt K."/>
        </authorList>
    </citation>
    <scope>NUCLEOTIDE SEQUENCE [LARGE SCALE GENOMIC DNA]</scope>
    <source>
        <strain evidence="1">FSU 9682</strain>
    </source>
</reference>
<keyword evidence="2" id="KW-1185">Reference proteome</keyword>
<protein>
    <submittedName>
        <fullName evidence="1">Uncharacterized protein</fullName>
    </submittedName>
</protein>
<accession>A0A068S8I9</accession>
<evidence type="ECO:0000313" key="1">
    <source>
        <dbReference type="EMBL" id="CDH58132.1"/>
    </source>
</evidence>
<comment type="caution">
    <text evidence="1">The sequence shown here is derived from an EMBL/GenBank/DDBJ whole genome shotgun (WGS) entry which is preliminary data.</text>
</comment>
<sequence length="95" mass="11499">MDHPRKEADDIQWEDYERRWTQGSIEQGAFKDKERHSLLLPWITLSGQRSEFAIELTHGLHNKVSRYYDPLHTTIHQLQYKARQPPYIKKHHDHL</sequence>